<comment type="subcellular location">
    <subcellularLocation>
        <location evidence="1 11">Nucleus</location>
    </subcellularLocation>
</comment>
<dbReference type="Gene3D" id="1.10.565.10">
    <property type="entry name" value="Retinoid X Receptor"/>
    <property type="match status" value="1"/>
</dbReference>
<evidence type="ECO:0000256" key="3">
    <source>
        <dbReference type="ARBA" id="ARBA00022723"/>
    </source>
</evidence>
<dbReference type="GO" id="GO:0000978">
    <property type="term" value="F:RNA polymerase II cis-regulatory region sequence-specific DNA binding"/>
    <property type="evidence" value="ECO:0007669"/>
    <property type="project" value="InterPro"/>
</dbReference>
<evidence type="ECO:0000256" key="10">
    <source>
        <dbReference type="ARBA" id="ARBA00023242"/>
    </source>
</evidence>
<gene>
    <name evidence="14" type="ORF">Mgra_00002437</name>
</gene>
<evidence type="ECO:0000256" key="8">
    <source>
        <dbReference type="ARBA" id="ARBA00023163"/>
    </source>
</evidence>
<dbReference type="GO" id="GO:0003700">
    <property type="term" value="F:DNA-binding transcription factor activity"/>
    <property type="evidence" value="ECO:0007669"/>
    <property type="project" value="InterPro"/>
</dbReference>
<keyword evidence="10 11" id="KW-0539">Nucleus</keyword>
<keyword evidence="6 11" id="KW-0805">Transcription regulation</keyword>
<comment type="caution">
    <text evidence="14">The sequence shown here is derived from an EMBL/GenBank/DDBJ whole genome shotgun (WGS) entry which is preliminary data.</text>
</comment>
<sequence length="529" mass="61071">MCAGDICLSPKRQRPQTTKNLENKGTTKTLETTTTKCFCNVQKLNCFEREQQCFNNNIIKLNKNKQIIKQKTFPINSIPSLTMISLTIPTNYEKGIDGFLFGTNKGEKDLLKTTTIPFEYNHELDKNSLQALNHDDDEDQVHHVTNAFLTKQKQQKQEILKGKTIIESCAVCGDLASGIHFSVWTCNGCKTFFRRVVVENRTYSCNRNGNCSIDKDHRCSCRSCRFKKCIKVGMNSAELNIERRRKRKITEISTPQLIVEKITDPLIKELMIKEKQFNILLTSTTTPIHPTIKDSLKMQSSFQQFEFHEQNQMNSDDQMNFSYWRSKILSTTIEWAKSFNEFCLLKYEDKEALIVHSCFSILVFSEAFHTSERYTDRIVFPGGLSGFRNLSANIIKEKSGLIPTVVAVINQILVPIRRMKMTEIEYVLLCAILFFDPECLSLSENARNIIIKKREILLDSLQKYLDEQTKNNKIESSIRMAELILRISNVHKVAAFKRETLCTIETFNLMSPHPLTMELSKKYAEISFF</sequence>
<dbReference type="PROSITE" id="PS51030">
    <property type="entry name" value="NUCLEAR_REC_DBD_2"/>
    <property type="match status" value="1"/>
</dbReference>
<dbReference type="SMART" id="SM00430">
    <property type="entry name" value="HOLI"/>
    <property type="match status" value="1"/>
</dbReference>
<dbReference type="PANTHER" id="PTHR24083">
    <property type="entry name" value="NUCLEAR HORMONE RECEPTOR"/>
    <property type="match status" value="1"/>
</dbReference>
<dbReference type="InterPro" id="IPR000536">
    <property type="entry name" value="Nucl_hrmn_rcpt_lig-bd"/>
</dbReference>
<comment type="similarity">
    <text evidence="2 11">Belongs to the nuclear hormone receptor family.</text>
</comment>
<dbReference type="PRINTS" id="PR00398">
    <property type="entry name" value="STRDHORMONER"/>
</dbReference>
<evidence type="ECO:0000313" key="14">
    <source>
        <dbReference type="EMBL" id="KAF7638208.1"/>
    </source>
</evidence>
<dbReference type="Gene3D" id="3.30.50.10">
    <property type="entry name" value="Erythroid Transcription Factor GATA-1, subunit A"/>
    <property type="match status" value="1"/>
</dbReference>
<organism evidence="14 15">
    <name type="scientific">Meloidogyne graminicola</name>
    <dbReference type="NCBI Taxonomy" id="189291"/>
    <lineage>
        <taxon>Eukaryota</taxon>
        <taxon>Metazoa</taxon>
        <taxon>Ecdysozoa</taxon>
        <taxon>Nematoda</taxon>
        <taxon>Chromadorea</taxon>
        <taxon>Rhabditida</taxon>
        <taxon>Tylenchina</taxon>
        <taxon>Tylenchomorpha</taxon>
        <taxon>Tylenchoidea</taxon>
        <taxon>Meloidogynidae</taxon>
        <taxon>Meloidogyninae</taxon>
        <taxon>Meloidogyne</taxon>
    </lineage>
</organism>
<dbReference type="Proteomes" id="UP000605970">
    <property type="component" value="Unassembled WGS sequence"/>
</dbReference>
<dbReference type="PROSITE" id="PS51843">
    <property type="entry name" value="NR_LBD"/>
    <property type="match status" value="1"/>
</dbReference>
<dbReference type="InterPro" id="IPR050274">
    <property type="entry name" value="Nuclear_hormone_rcpt_NR2"/>
</dbReference>
<protein>
    <recommendedName>
        <fullName evidence="16">Nuclear receptor</fullName>
    </recommendedName>
</protein>
<evidence type="ECO:0000256" key="6">
    <source>
        <dbReference type="ARBA" id="ARBA00023015"/>
    </source>
</evidence>
<feature type="domain" description="NR LBD" evidence="13">
    <location>
        <begin position="262"/>
        <end position="523"/>
    </location>
</feature>
<feature type="domain" description="Nuclear receptor" evidence="12">
    <location>
        <begin position="166"/>
        <end position="241"/>
    </location>
</feature>
<dbReference type="CDD" id="cd06960">
    <property type="entry name" value="NR_DBD_HNF4A"/>
    <property type="match status" value="1"/>
</dbReference>
<dbReference type="AlphaFoldDB" id="A0A8S9ZY51"/>
<evidence type="ECO:0000256" key="1">
    <source>
        <dbReference type="ARBA" id="ARBA00004123"/>
    </source>
</evidence>
<dbReference type="SMART" id="SM00399">
    <property type="entry name" value="ZnF_C4"/>
    <property type="match status" value="1"/>
</dbReference>
<keyword evidence="5 11" id="KW-0862">Zinc</keyword>
<dbReference type="InterPro" id="IPR049636">
    <property type="entry name" value="HNF4-like_DBD"/>
</dbReference>
<evidence type="ECO:0000256" key="4">
    <source>
        <dbReference type="ARBA" id="ARBA00022771"/>
    </source>
</evidence>
<name>A0A8S9ZY51_9BILA</name>
<dbReference type="InterPro" id="IPR013088">
    <property type="entry name" value="Znf_NHR/GATA"/>
</dbReference>
<accession>A0A8S9ZY51</accession>
<keyword evidence="7 11" id="KW-0238">DNA-binding</keyword>
<dbReference type="GO" id="GO:0005634">
    <property type="term" value="C:nucleus"/>
    <property type="evidence" value="ECO:0007669"/>
    <property type="project" value="UniProtKB-SubCell"/>
</dbReference>
<dbReference type="SUPFAM" id="SSF57716">
    <property type="entry name" value="Glucocorticoid receptor-like (DNA-binding domain)"/>
    <property type="match status" value="1"/>
</dbReference>
<evidence type="ECO:0000313" key="15">
    <source>
        <dbReference type="Proteomes" id="UP000605970"/>
    </source>
</evidence>
<dbReference type="FunFam" id="3.30.50.10:FF:000030">
    <property type="entry name" value="Nuclear Hormone Receptor family"/>
    <property type="match status" value="1"/>
</dbReference>
<dbReference type="PRINTS" id="PR00047">
    <property type="entry name" value="STROIDFINGER"/>
</dbReference>
<reference evidence="14" key="1">
    <citation type="journal article" date="2020" name="Ecol. Evol.">
        <title>Genome structure and content of the rice root-knot nematode (Meloidogyne graminicola).</title>
        <authorList>
            <person name="Phan N.T."/>
            <person name="Danchin E.G.J."/>
            <person name="Klopp C."/>
            <person name="Perfus-Barbeoch L."/>
            <person name="Kozlowski D.K."/>
            <person name="Koutsovoulos G.D."/>
            <person name="Lopez-Roques C."/>
            <person name="Bouchez O."/>
            <person name="Zahm M."/>
            <person name="Besnard G."/>
            <person name="Bellafiore S."/>
        </authorList>
    </citation>
    <scope>NUCLEOTIDE SEQUENCE</scope>
    <source>
        <strain evidence="14">VN-18</strain>
    </source>
</reference>
<evidence type="ECO:0000256" key="5">
    <source>
        <dbReference type="ARBA" id="ARBA00022833"/>
    </source>
</evidence>
<keyword evidence="4 11" id="KW-0863">Zinc-finger</keyword>
<dbReference type="Pfam" id="PF00104">
    <property type="entry name" value="Hormone_recep"/>
    <property type="match status" value="1"/>
</dbReference>
<dbReference type="InterPro" id="IPR001628">
    <property type="entry name" value="Znf_hrmn_rcpt"/>
</dbReference>
<keyword evidence="3 11" id="KW-0479">Metal-binding</keyword>
<dbReference type="OrthoDB" id="6159439at2759"/>
<dbReference type="GO" id="GO:0008270">
    <property type="term" value="F:zinc ion binding"/>
    <property type="evidence" value="ECO:0007669"/>
    <property type="project" value="UniProtKB-KW"/>
</dbReference>
<keyword evidence="8 11" id="KW-0804">Transcription</keyword>
<dbReference type="SUPFAM" id="SSF48508">
    <property type="entry name" value="Nuclear receptor ligand-binding domain"/>
    <property type="match status" value="1"/>
</dbReference>
<evidence type="ECO:0000256" key="7">
    <source>
        <dbReference type="ARBA" id="ARBA00023125"/>
    </source>
</evidence>
<dbReference type="InterPro" id="IPR035500">
    <property type="entry name" value="NHR-like_dom_sf"/>
</dbReference>
<proteinExistence type="inferred from homology"/>
<dbReference type="Pfam" id="PF00105">
    <property type="entry name" value="zf-C4"/>
    <property type="match status" value="1"/>
</dbReference>
<evidence type="ECO:0000256" key="11">
    <source>
        <dbReference type="RuleBase" id="RU004334"/>
    </source>
</evidence>
<keyword evidence="15" id="KW-1185">Reference proteome</keyword>
<dbReference type="PROSITE" id="PS00031">
    <property type="entry name" value="NUCLEAR_REC_DBD_1"/>
    <property type="match status" value="1"/>
</dbReference>
<dbReference type="CDD" id="cd06157">
    <property type="entry name" value="NR_LBD"/>
    <property type="match status" value="1"/>
</dbReference>
<evidence type="ECO:0000256" key="2">
    <source>
        <dbReference type="ARBA" id="ARBA00005993"/>
    </source>
</evidence>
<evidence type="ECO:0000259" key="13">
    <source>
        <dbReference type="PROSITE" id="PS51843"/>
    </source>
</evidence>
<keyword evidence="9 11" id="KW-0675">Receptor</keyword>
<evidence type="ECO:0008006" key="16">
    <source>
        <dbReference type="Google" id="ProtNLM"/>
    </source>
</evidence>
<dbReference type="EMBL" id="JABEBT010000014">
    <property type="protein sequence ID" value="KAF7638208.1"/>
    <property type="molecule type" value="Genomic_DNA"/>
</dbReference>
<dbReference type="InterPro" id="IPR001723">
    <property type="entry name" value="Nuclear_hrmn_rcpt"/>
</dbReference>
<evidence type="ECO:0000256" key="9">
    <source>
        <dbReference type="ARBA" id="ARBA00023170"/>
    </source>
</evidence>
<evidence type="ECO:0000259" key="12">
    <source>
        <dbReference type="PROSITE" id="PS51030"/>
    </source>
</evidence>